<keyword evidence="2" id="KW-1133">Transmembrane helix</keyword>
<dbReference type="Proteomes" id="UP000807309">
    <property type="component" value="Unassembled WGS sequence"/>
</dbReference>
<protein>
    <submittedName>
        <fullName evidence="3">Uncharacterized protein</fullName>
    </submittedName>
</protein>
<evidence type="ECO:0000313" key="4">
    <source>
        <dbReference type="Proteomes" id="UP000807309"/>
    </source>
</evidence>
<feature type="compositionally biased region" description="Low complexity" evidence="1">
    <location>
        <begin position="14"/>
        <end position="25"/>
    </location>
</feature>
<keyword evidence="4" id="KW-1185">Reference proteome</keyword>
<comment type="caution">
    <text evidence="3">The sequence shown here is derived from an EMBL/GenBank/DDBJ whole genome shotgun (WGS) entry which is preliminary data.</text>
</comment>
<evidence type="ECO:0000256" key="2">
    <source>
        <dbReference type="SAM" id="Phobius"/>
    </source>
</evidence>
<evidence type="ECO:0000256" key="1">
    <source>
        <dbReference type="SAM" id="MobiDB-lite"/>
    </source>
</evidence>
<dbReference type="EMBL" id="JADLRE010000004">
    <property type="protein sequence ID" value="MBF6224847.1"/>
    <property type="molecule type" value="Genomic_DNA"/>
</dbReference>
<sequence>MDDETATPKRLQKAAGPAGPSAPASSFDLAELQRSLRIATRNGRYALVTAVTAAVISAGVSAWASTHVSSTEMNRQERLTAAQAVRKDRREVYVAYVASFMDFAAQLGRIRAALEAHPPNRATIASELSDLQEPLRAHMRAEAAVRIVGSEMGPTLARRDRELSALMFEPADSSLMVVKNHLDQRPGVLIDDDEWRRVAAVGLAAIERYSNQTSINEIAEQARADLGSG</sequence>
<keyword evidence="2" id="KW-0812">Transmembrane</keyword>
<proteinExistence type="predicted"/>
<feature type="transmembrane region" description="Helical" evidence="2">
    <location>
        <begin position="45"/>
        <end position="64"/>
    </location>
</feature>
<organism evidence="3 4">
    <name type="scientific">Nocardia abscessus</name>
    <dbReference type="NCBI Taxonomy" id="120957"/>
    <lineage>
        <taxon>Bacteria</taxon>
        <taxon>Bacillati</taxon>
        <taxon>Actinomycetota</taxon>
        <taxon>Actinomycetes</taxon>
        <taxon>Mycobacteriales</taxon>
        <taxon>Nocardiaceae</taxon>
        <taxon>Nocardia</taxon>
    </lineage>
</organism>
<reference evidence="3 4" key="1">
    <citation type="submission" date="2020-10" db="EMBL/GenBank/DDBJ databases">
        <title>Identification of Nocardia species via Next-generation sequencing and recognition of intraspecies genetic diversity.</title>
        <authorList>
            <person name="Li P."/>
            <person name="Li P."/>
            <person name="Lu B."/>
        </authorList>
    </citation>
    <scope>NUCLEOTIDE SEQUENCE [LARGE SCALE GENOMIC DNA]</scope>
    <source>
        <strain evidence="3 4">N-11</strain>
    </source>
</reference>
<accession>A0ABS0C386</accession>
<feature type="region of interest" description="Disordered" evidence="1">
    <location>
        <begin position="1"/>
        <end position="25"/>
    </location>
</feature>
<name>A0ABS0C386_9NOCA</name>
<keyword evidence="2" id="KW-0472">Membrane</keyword>
<dbReference type="RefSeq" id="WP_195032151.1">
    <property type="nucleotide sequence ID" value="NZ_JADLRE010000004.1"/>
</dbReference>
<evidence type="ECO:0000313" key="3">
    <source>
        <dbReference type="EMBL" id="MBF6224847.1"/>
    </source>
</evidence>
<gene>
    <name evidence="3" type="ORF">IU470_06960</name>
</gene>